<evidence type="ECO:0000256" key="6">
    <source>
        <dbReference type="ARBA" id="ARBA00023125"/>
    </source>
</evidence>
<sequence>MYEPLAFRCSSIGGSKPKVATPTVVGKIEQYKSDNPTMFAWEIRDKLLAEGICTQHNVPSVSSINRILRNRSAEKAATEYAKMASQVLHPLFTPWWHAPASMIPPSPIPPTPSLAAQSTMAIPQVMTSAAPLSLRASQFLSDPSLPVFMDHDGIQKLRRNRTTFSQTQLDMLEQEFGKTHYPGVATRESLASKTNLSEARVQVWFSNRRAKWRRHQRLKMFHNTNPFVFPYPSLHSAINTLEKKHKDACVTSEVSPEEGKYSQPHVFSSLPSDHTTTTSFLRDCDLTLKGGVVTVTETKAPSEKTPVEAKSPASNIASRKPSFAISEHSAFKPTETSKEYTESTRCLIFSHFNH</sequence>
<keyword evidence="7 10" id="KW-0371">Homeobox</keyword>
<feature type="domain" description="Homeobox" evidence="12">
    <location>
        <begin position="155"/>
        <end position="215"/>
    </location>
</feature>
<keyword evidence="6 10" id="KW-0238">DNA-binding</keyword>
<comment type="subcellular location">
    <subcellularLocation>
        <location evidence="1 10 11">Nucleus</location>
    </subcellularLocation>
</comment>
<protein>
    <submittedName>
        <fullName evidence="14">Uncharacterized protein</fullName>
    </submittedName>
</protein>
<feature type="DNA-binding region" description="Homeobox" evidence="10">
    <location>
        <begin position="157"/>
        <end position="216"/>
    </location>
</feature>
<dbReference type="InterPro" id="IPR001523">
    <property type="entry name" value="Paired_dom"/>
</dbReference>
<evidence type="ECO:0000256" key="11">
    <source>
        <dbReference type="RuleBase" id="RU000682"/>
    </source>
</evidence>
<evidence type="ECO:0000313" key="15">
    <source>
        <dbReference type="Proteomes" id="UP001497497"/>
    </source>
</evidence>
<dbReference type="InterPro" id="IPR009057">
    <property type="entry name" value="Homeodomain-like_sf"/>
</dbReference>
<dbReference type="Pfam" id="PF00046">
    <property type="entry name" value="Homeodomain"/>
    <property type="match status" value="1"/>
</dbReference>
<dbReference type="PROSITE" id="PS51057">
    <property type="entry name" value="PAIRED_2"/>
    <property type="match status" value="1"/>
</dbReference>
<dbReference type="FunFam" id="1.10.10.10:FF:000003">
    <property type="entry name" value="Paired box protein Pax-6"/>
    <property type="match status" value="1"/>
</dbReference>
<evidence type="ECO:0000256" key="1">
    <source>
        <dbReference type="ARBA" id="ARBA00004123"/>
    </source>
</evidence>
<evidence type="ECO:0000256" key="3">
    <source>
        <dbReference type="ARBA" id="ARBA00022473"/>
    </source>
</evidence>
<dbReference type="GO" id="GO:0000978">
    <property type="term" value="F:RNA polymerase II cis-regulatory region sequence-specific DNA binding"/>
    <property type="evidence" value="ECO:0007669"/>
    <property type="project" value="TreeGrafter"/>
</dbReference>
<organism evidence="14 15">
    <name type="scientific">Lymnaea stagnalis</name>
    <name type="common">Great pond snail</name>
    <name type="synonym">Helix stagnalis</name>
    <dbReference type="NCBI Taxonomy" id="6523"/>
    <lineage>
        <taxon>Eukaryota</taxon>
        <taxon>Metazoa</taxon>
        <taxon>Spiralia</taxon>
        <taxon>Lophotrochozoa</taxon>
        <taxon>Mollusca</taxon>
        <taxon>Gastropoda</taxon>
        <taxon>Heterobranchia</taxon>
        <taxon>Euthyneura</taxon>
        <taxon>Panpulmonata</taxon>
        <taxon>Hygrophila</taxon>
        <taxon>Lymnaeoidea</taxon>
        <taxon>Lymnaeidae</taxon>
        <taxon>Lymnaea</taxon>
    </lineage>
</organism>
<dbReference type="PROSITE" id="PS00027">
    <property type="entry name" value="HOMEOBOX_1"/>
    <property type="match status" value="1"/>
</dbReference>
<keyword evidence="5" id="KW-0805">Transcription regulation</keyword>
<dbReference type="Gene3D" id="1.10.10.60">
    <property type="entry name" value="Homeodomain-like"/>
    <property type="match status" value="1"/>
</dbReference>
<dbReference type="PANTHER" id="PTHR45636">
    <property type="entry name" value="PAIRED BOX PROTEIN PAX-6-RELATED-RELATED"/>
    <property type="match status" value="1"/>
</dbReference>
<evidence type="ECO:0000256" key="7">
    <source>
        <dbReference type="ARBA" id="ARBA00023155"/>
    </source>
</evidence>
<dbReference type="AlphaFoldDB" id="A0AAV2H031"/>
<evidence type="ECO:0000256" key="4">
    <source>
        <dbReference type="ARBA" id="ARBA00022724"/>
    </source>
</evidence>
<dbReference type="SMART" id="SM00389">
    <property type="entry name" value="HOX"/>
    <property type="match status" value="1"/>
</dbReference>
<evidence type="ECO:0000259" key="12">
    <source>
        <dbReference type="PROSITE" id="PS50071"/>
    </source>
</evidence>
<evidence type="ECO:0000313" key="14">
    <source>
        <dbReference type="EMBL" id="CAL1525917.1"/>
    </source>
</evidence>
<dbReference type="SMART" id="SM00351">
    <property type="entry name" value="PAX"/>
    <property type="match status" value="1"/>
</dbReference>
<dbReference type="SUPFAM" id="SSF46689">
    <property type="entry name" value="Homeodomain-like"/>
    <property type="match status" value="2"/>
</dbReference>
<dbReference type="Gene3D" id="1.10.10.10">
    <property type="entry name" value="Winged helix-like DNA-binding domain superfamily/Winged helix DNA-binding domain"/>
    <property type="match status" value="1"/>
</dbReference>
<comment type="similarity">
    <text evidence="2">Belongs to the paired homeobox family.</text>
</comment>
<dbReference type="GO" id="GO:0000981">
    <property type="term" value="F:DNA-binding transcription factor activity, RNA polymerase II-specific"/>
    <property type="evidence" value="ECO:0007669"/>
    <property type="project" value="InterPro"/>
</dbReference>
<dbReference type="InterPro" id="IPR017970">
    <property type="entry name" value="Homeobox_CS"/>
</dbReference>
<keyword evidence="15" id="KW-1185">Reference proteome</keyword>
<keyword evidence="3" id="KW-0217">Developmental protein</keyword>
<dbReference type="PROSITE" id="PS50071">
    <property type="entry name" value="HOMEOBOX_2"/>
    <property type="match status" value="1"/>
</dbReference>
<evidence type="ECO:0000256" key="5">
    <source>
        <dbReference type="ARBA" id="ARBA00023015"/>
    </source>
</evidence>
<dbReference type="Proteomes" id="UP001497497">
    <property type="component" value="Unassembled WGS sequence"/>
</dbReference>
<evidence type="ECO:0000256" key="10">
    <source>
        <dbReference type="PROSITE-ProRule" id="PRU00108"/>
    </source>
</evidence>
<feature type="domain" description="Paired" evidence="13">
    <location>
        <begin position="1"/>
        <end position="71"/>
    </location>
</feature>
<dbReference type="Pfam" id="PF00292">
    <property type="entry name" value="PAX"/>
    <property type="match status" value="1"/>
</dbReference>
<dbReference type="InterPro" id="IPR043565">
    <property type="entry name" value="PAX_fam"/>
</dbReference>
<keyword evidence="9 10" id="KW-0539">Nucleus</keyword>
<dbReference type="PANTHER" id="PTHR45636:SF50">
    <property type="entry name" value="EYEGONE, ISOFORM A-RELATED"/>
    <property type="match status" value="1"/>
</dbReference>
<comment type="caution">
    <text evidence="14">The sequence shown here is derived from an EMBL/GenBank/DDBJ whole genome shotgun (WGS) entry which is preliminary data.</text>
</comment>
<evidence type="ECO:0000256" key="9">
    <source>
        <dbReference type="ARBA" id="ARBA00023242"/>
    </source>
</evidence>
<keyword evidence="8" id="KW-0804">Transcription</keyword>
<dbReference type="CDD" id="cd00086">
    <property type="entry name" value="homeodomain"/>
    <property type="match status" value="1"/>
</dbReference>
<reference evidence="14 15" key="1">
    <citation type="submission" date="2024-04" db="EMBL/GenBank/DDBJ databases">
        <authorList>
            <consortium name="Genoscope - CEA"/>
            <person name="William W."/>
        </authorList>
    </citation>
    <scope>NUCLEOTIDE SEQUENCE [LARGE SCALE GENOMIC DNA]</scope>
</reference>
<keyword evidence="4" id="KW-0563">Paired box</keyword>
<evidence type="ECO:0000256" key="2">
    <source>
        <dbReference type="ARBA" id="ARBA00005733"/>
    </source>
</evidence>
<dbReference type="GO" id="GO:0005634">
    <property type="term" value="C:nucleus"/>
    <property type="evidence" value="ECO:0007669"/>
    <property type="project" value="UniProtKB-SubCell"/>
</dbReference>
<proteinExistence type="inferred from homology"/>
<evidence type="ECO:0000256" key="8">
    <source>
        <dbReference type="ARBA" id="ARBA00023163"/>
    </source>
</evidence>
<accession>A0AAV2H031</accession>
<evidence type="ECO:0000259" key="13">
    <source>
        <dbReference type="PROSITE" id="PS51057"/>
    </source>
</evidence>
<dbReference type="InterPro" id="IPR001356">
    <property type="entry name" value="HD"/>
</dbReference>
<gene>
    <name evidence="14" type="ORF">GSLYS_00000094001</name>
</gene>
<dbReference type="EMBL" id="CAXITT010000001">
    <property type="protein sequence ID" value="CAL1525917.1"/>
    <property type="molecule type" value="Genomic_DNA"/>
</dbReference>
<dbReference type="InterPro" id="IPR036388">
    <property type="entry name" value="WH-like_DNA-bd_sf"/>
</dbReference>
<dbReference type="FunFam" id="1.10.10.60:FF:000307">
    <property type="entry name" value="Eyegone, isoform A"/>
    <property type="match status" value="1"/>
</dbReference>
<name>A0AAV2H031_LYMST</name>